<accession>A0A6I6DHI9</accession>
<gene>
    <name evidence="1" type="ORF">SYNTR_1217</name>
</gene>
<dbReference type="EMBL" id="CP046457">
    <property type="protein sequence ID" value="QGT99810.1"/>
    <property type="molecule type" value="Genomic_DNA"/>
</dbReference>
<dbReference type="PROSITE" id="PS51257">
    <property type="entry name" value="PROKAR_LIPOPROTEIN"/>
    <property type="match status" value="1"/>
</dbReference>
<dbReference type="KEGG" id="salq:SYNTR_1217"/>
<evidence type="ECO:0000313" key="2">
    <source>
        <dbReference type="Proteomes" id="UP000426444"/>
    </source>
</evidence>
<dbReference type="AlphaFoldDB" id="A0A6I6DHI9"/>
<sequence>MKNNKLNVLSIMILIIIFMVSGCSCSDNGQKKEENETSHESQIDFIESLTAEDFKNKCLSKLFAIENDEIMPGFTLEDYERFKDYPKYKDINNDPFQEDDGIHRSYTVIGRDIGDGDYRSSYELMSEDFIETGRLCFFGKEVAEEYYEEHLNICNASFVSVTHLVYNNAKNQNAVQGIIYLKPEKENDLGLKPNKVYKRDIEISFTENVSCLETNQTGPMIHRVVGLEEEFTLTPYKELPDIIAR</sequence>
<dbReference type="RefSeq" id="WP_156203663.1">
    <property type="nucleotide sequence ID" value="NZ_CP046457.1"/>
</dbReference>
<evidence type="ECO:0008006" key="3">
    <source>
        <dbReference type="Google" id="ProtNLM"/>
    </source>
</evidence>
<organism evidence="1 2">
    <name type="scientific">Candidatus Syntrophocurvum alkaliphilum</name>
    <dbReference type="NCBI Taxonomy" id="2293317"/>
    <lineage>
        <taxon>Bacteria</taxon>
        <taxon>Bacillati</taxon>
        <taxon>Bacillota</taxon>
        <taxon>Clostridia</taxon>
        <taxon>Eubacteriales</taxon>
        <taxon>Syntrophomonadaceae</taxon>
        <taxon>Candidatus Syntrophocurvum</taxon>
    </lineage>
</organism>
<dbReference type="Proteomes" id="UP000426444">
    <property type="component" value="Chromosome"/>
</dbReference>
<name>A0A6I6DHI9_9FIRM</name>
<reference evidence="2" key="1">
    <citation type="journal article" date="2019" name="Microbiology">
        <title>Complete Genome Sequence of an Uncultured Bacterium of the Candidate Phylum Bipolaricaulota.</title>
        <authorList>
            <person name="Kadnikov V.V."/>
            <person name="Mardanov A.V."/>
            <person name="Beletsky A.V."/>
            <person name="Frank Y.A."/>
            <person name="Karnachuk O.V."/>
            <person name="Ravin N.V."/>
        </authorList>
    </citation>
    <scope>NUCLEOTIDE SEQUENCE [LARGE SCALE GENOMIC DNA]</scope>
</reference>
<proteinExistence type="predicted"/>
<keyword evidence="2" id="KW-1185">Reference proteome</keyword>
<protein>
    <recommendedName>
        <fullName evidence="3">Lipoprotein</fullName>
    </recommendedName>
</protein>
<evidence type="ECO:0000313" key="1">
    <source>
        <dbReference type="EMBL" id="QGT99810.1"/>
    </source>
</evidence>